<dbReference type="PANTHER" id="PTHR43441:SF11">
    <property type="entry name" value="RIBOSOMAL-PROTEIN-SERINE ACETYLTRANSFERASE"/>
    <property type="match status" value="1"/>
</dbReference>
<dbReference type="AlphaFoldDB" id="A0A6J7DIK1"/>
<dbReference type="GO" id="GO:1990189">
    <property type="term" value="F:protein N-terminal-serine acetyltransferase activity"/>
    <property type="evidence" value="ECO:0007669"/>
    <property type="project" value="TreeGrafter"/>
</dbReference>
<sequence length="221" mass="24707">MLLHQHWPLFGLSVRTPTLELRYPTDEQVAEIAERSVTEGVHDPAYMPFTIEWTDLPPPLQQRRSLQHHWAMRANWQTDSWTCNLAVVVDGVIVGTQSVGANDFAALRSVVTGSFLFLPYQGQGIGTEMRAAILHLAFAGLGADMATTGAWQDNAQSLGVTRQLGYEREGHRRMLSRGAPREMVGYRLERAAWEARRRDDILIEGLEPCLDLFGLTPAAPE</sequence>
<dbReference type="PANTHER" id="PTHR43441">
    <property type="entry name" value="RIBOSOMAL-PROTEIN-SERINE ACETYLTRANSFERASE"/>
    <property type="match status" value="1"/>
</dbReference>
<gene>
    <name evidence="2" type="ORF">UFOPK3376_00783</name>
</gene>
<dbReference type="InterPro" id="IPR051908">
    <property type="entry name" value="Ribosomal_N-acetyltransferase"/>
</dbReference>
<reference evidence="2" key="1">
    <citation type="submission" date="2020-05" db="EMBL/GenBank/DDBJ databases">
        <authorList>
            <person name="Chiriac C."/>
            <person name="Salcher M."/>
            <person name="Ghai R."/>
            <person name="Kavagutti S V."/>
        </authorList>
    </citation>
    <scope>NUCLEOTIDE SEQUENCE</scope>
</reference>
<evidence type="ECO:0000259" key="1">
    <source>
        <dbReference type="PROSITE" id="PS51186"/>
    </source>
</evidence>
<dbReference type="EMBL" id="CAFBLP010000014">
    <property type="protein sequence ID" value="CAB4870271.1"/>
    <property type="molecule type" value="Genomic_DNA"/>
</dbReference>
<dbReference type="InterPro" id="IPR000182">
    <property type="entry name" value="GNAT_dom"/>
</dbReference>
<dbReference type="SUPFAM" id="SSF55729">
    <property type="entry name" value="Acyl-CoA N-acyltransferases (Nat)"/>
    <property type="match status" value="1"/>
</dbReference>
<organism evidence="2">
    <name type="scientific">freshwater metagenome</name>
    <dbReference type="NCBI Taxonomy" id="449393"/>
    <lineage>
        <taxon>unclassified sequences</taxon>
        <taxon>metagenomes</taxon>
        <taxon>ecological metagenomes</taxon>
    </lineage>
</organism>
<dbReference type="InterPro" id="IPR016181">
    <property type="entry name" value="Acyl_CoA_acyltransferase"/>
</dbReference>
<dbReference type="PROSITE" id="PS51186">
    <property type="entry name" value="GNAT"/>
    <property type="match status" value="1"/>
</dbReference>
<dbReference type="Gene3D" id="3.40.630.30">
    <property type="match status" value="1"/>
</dbReference>
<dbReference type="GO" id="GO:0008999">
    <property type="term" value="F:protein-N-terminal-alanine acetyltransferase activity"/>
    <property type="evidence" value="ECO:0007669"/>
    <property type="project" value="TreeGrafter"/>
</dbReference>
<evidence type="ECO:0000313" key="2">
    <source>
        <dbReference type="EMBL" id="CAB4870271.1"/>
    </source>
</evidence>
<accession>A0A6J7DIK1</accession>
<dbReference type="Pfam" id="PF13302">
    <property type="entry name" value="Acetyltransf_3"/>
    <property type="match status" value="1"/>
</dbReference>
<feature type="domain" description="N-acetyltransferase" evidence="1">
    <location>
        <begin position="44"/>
        <end position="191"/>
    </location>
</feature>
<dbReference type="GO" id="GO:0005737">
    <property type="term" value="C:cytoplasm"/>
    <property type="evidence" value="ECO:0007669"/>
    <property type="project" value="TreeGrafter"/>
</dbReference>
<protein>
    <submittedName>
        <fullName evidence="2">Unannotated protein</fullName>
    </submittedName>
</protein>
<name>A0A6J7DIK1_9ZZZZ</name>
<proteinExistence type="predicted"/>